<gene>
    <name evidence="10" type="ORF">BT63DRAFT_428116</name>
</gene>
<evidence type="ECO:0000256" key="1">
    <source>
        <dbReference type="ARBA" id="ARBA00004323"/>
    </source>
</evidence>
<sequence length="489" mass="54995">MRVPTRTFVILTILIASFLLFTRRIHTPEWVYKPPYHGSATSPNRPGIGRLPAAEMNPLKTPALTSFWKDFVDVLVSAEPMSKEIKPDGQASREDEQVDIKNAKDHPRLDITHMEAEDLAAMQVSHRTMVEGIKTLSSRLPYTPGSRGVVMTAGGRYFGVAITSVRMLRRAGSELPVEVFLDSWDDYDIGTCEKILPAMNAHCFVMSEQWSQTPKFGTLLKYQYKSFALLFSSFEHILFLDADAFPAHNPDALLALEPYTSTGLVTWPDFWVSTVSHLFYDIASLPVPPLDARRSSESGIMLYNKHTHASSLLLATYYNYYGPHFYYPLFSQGAQGEGDKETFLHAALALSLPFYACTTPVGVLGRPLNGTWYTAGMHQGDPLEDYTLSHLKKQPQKDVAARPFFIHNNLVKMDVAHAFESVDSWRDENGTRLRIWGPVDGLEGLFGYDVEKTLWEELVAASCEVDADKCVEMRAHYDTFYKNPTSLIA</sequence>
<evidence type="ECO:0000256" key="5">
    <source>
        <dbReference type="ARBA" id="ARBA00022692"/>
    </source>
</evidence>
<accession>A0A6A6U234</accession>
<dbReference type="AlphaFoldDB" id="A0A6A6U234"/>
<dbReference type="PANTHER" id="PTHR31646:SF1">
    <property type="entry name" value="ALPHA-1,2-MANNOSYLTRANSFERASE MNN2"/>
    <property type="match status" value="1"/>
</dbReference>
<evidence type="ECO:0000256" key="8">
    <source>
        <dbReference type="ARBA" id="ARBA00023034"/>
    </source>
</evidence>
<dbReference type="InterPro" id="IPR029044">
    <property type="entry name" value="Nucleotide-diphossugar_trans"/>
</dbReference>
<dbReference type="SUPFAM" id="SSF53448">
    <property type="entry name" value="Nucleotide-diphospho-sugar transferases"/>
    <property type="match status" value="1"/>
</dbReference>
<evidence type="ECO:0000256" key="6">
    <source>
        <dbReference type="ARBA" id="ARBA00022968"/>
    </source>
</evidence>
<proteinExistence type="inferred from homology"/>
<dbReference type="InterPro" id="IPR022751">
    <property type="entry name" value="Alpha_mannosyltransferase"/>
</dbReference>
<dbReference type="PANTHER" id="PTHR31646">
    <property type="entry name" value="ALPHA-1,2-MANNOSYLTRANSFERASE MNN2"/>
    <property type="match status" value="1"/>
</dbReference>
<protein>
    <submittedName>
        <fullName evidence="10">Nucleotide-diphospho-sugar transferase</fullName>
    </submittedName>
</protein>
<keyword evidence="4 10" id="KW-0808">Transferase</keyword>
<keyword evidence="11" id="KW-1185">Reference proteome</keyword>
<organism evidence="10 11">
    <name type="scientific">Microthyrium microscopicum</name>
    <dbReference type="NCBI Taxonomy" id="703497"/>
    <lineage>
        <taxon>Eukaryota</taxon>
        <taxon>Fungi</taxon>
        <taxon>Dikarya</taxon>
        <taxon>Ascomycota</taxon>
        <taxon>Pezizomycotina</taxon>
        <taxon>Dothideomycetes</taxon>
        <taxon>Dothideomycetes incertae sedis</taxon>
        <taxon>Microthyriales</taxon>
        <taxon>Microthyriaceae</taxon>
        <taxon>Microthyrium</taxon>
    </lineage>
</organism>
<evidence type="ECO:0000256" key="4">
    <source>
        <dbReference type="ARBA" id="ARBA00022679"/>
    </source>
</evidence>
<comment type="similarity">
    <text evidence="3">Belongs to the MNN1/MNT family.</text>
</comment>
<comment type="subcellular location">
    <subcellularLocation>
        <location evidence="1">Golgi apparatus membrane</location>
        <topology evidence="1">Single-pass type II membrane protein</topology>
    </subcellularLocation>
</comment>
<evidence type="ECO:0000313" key="11">
    <source>
        <dbReference type="Proteomes" id="UP000799302"/>
    </source>
</evidence>
<keyword evidence="6" id="KW-0735">Signal-anchor</keyword>
<name>A0A6A6U234_9PEZI</name>
<dbReference type="GO" id="GO:0000026">
    <property type="term" value="F:alpha-1,2-mannosyltransferase activity"/>
    <property type="evidence" value="ECO:0007669"/>
    <property type="project" value="TreeGrafter"/>
</dbReference>
<comment type="pathway">
    <text evidence="2">Protein modification; protein glycosylation.</text>
</comment>
<keyword evidence="5" id="KW-0812">Transmembrane</keyword>
<keyword evidence="7" id="KW-1133">Transmembrane helix</keyword>
<dbReference type="GO" id="GO:0000139">
    <property type="term" value="C:Golgi membrane"/>
    <property type="evidence" value="ECO:0007669"/>
    <property type="project" value="UniProtKB-SubCell"/>
</dbReference>
<keyword evidence="9" id="KW-0472">Membrane</keyword>
<evidence type="ECO:0000256" key="7">
    <source>
        <dbReference type="ARBA" id="ARBA00022989"/>
    </source>
</evidence>
<dbReference type="OrthoDB" id="430354at2759"/>
<reference evidence="10" key="1">
    <citation type="journal article" date="2020" name="Stud. Mycol.">
        <title>101 Dothideomycetes genomes: a test case for predicting lifestyles and emergence of pathogens.</title>
        <authorList>
            <person name="Haridas S."/>
            <person name="Albert R."/>
            <person name="Binder M."/>
            <person name="Bloem J."/>
            <person name="Labutti K."/>
            <person name="Salamov A."/>
            <person name="Andreopoulos B."/>
            <person name="Baker S."/>
            <person name="Barry K."/>
            <person name="Bills G."/>
            <person name="Bluhm B."/>
            <person name="Cannon C."/>
            <person name="Castanera R."/>
            <person name="Culley D."/>
            <person name="Daum C."/>
            <person name="Ezra D."/>
            <person name="Gonzalez J."/>
            <person name="Henrissat B."/>
            <person name="Kuo A."/>
            <person name="Liang C."/>
            <person name="Lipzen A."/>
            <person name="Lutzoni F."/>
            <person name="Magnuson J."/>
            <person name="Mondo S."/>
            <person name="Nolan M."/>
            <person name="Ohm R."/>
            <person name="Pangilinan J."/>
            <person name="Park H.-J."/>
            <person name="Ramirez L."/>
            <person name="Alfaro M."/>
            <person name="Sun H."/>
            <person name="Tritt A."/>
            <person name="Yoshinaga Y."/>
            <person name="Zwiers L.-H."/>
            <person name="Turgeon B."/>
            <person name="Goodwin S."/>
            <person name="Spatafora J."/>
            <person name="Crous P."/>
            <person name="Grigoriev I."/>
        </authorList>
    </citation>
    <scope>NUCLEOTIDE SEQUENCE</scope>
    <source>
        <strain evidence="10">CBS 115976</strain>
    </source>
</reference>
<dbReference type="EMBL" id="MU004239">
    <property type="protein sequence ID" value="KAF2666349.1"/>
    <property type="molecule type" value="Genomic_DNA"/>
</dbReference>
<dbReference type="Proteomes" id="UP000799302">
    <property type="component" value="Unassembled WGS sequence"/>
</dbReference>
<dbReference type="GO" id="GO:0046354">
    <property type="term" value="P:mannan biosynthetic process"/>
    <property type="evidence" value="ECO:0007669"/>
    <property type="project" value="TreeGrafter"/>
</dbReference>
<keyword evidence="8" id="KW-0333">Golgi apparatus</keyword>
<evidence type="ECO:0000313" key="10">
    <source>
        <dbReference type="EMBL" id="KAF2666349.1"/>
    </source>
</evidence>
<dbReference type="Pfam" id="PF11051">
    <property type="entry name" value="Mannosyl_trans3"/>
    <property type="match status" value="2"/>
</dbReference>
<evidence type="ECO:0000256" key="9">
    <source>
        <dbReference type="ARBA" id="ARBA00023136"/>
    </source>
</evidence>
<evidence type="ECO:0000256" key="3">
    <source>
        <dbReference type="ARBA" id="ARBA00009105"/>
    </source>
</evidence>
<evidence type="ECO:0000256" key="2">
    <source>
        <dbReference type="ARBA" id="ARBA00004922"/>
    </source>
</evidence>